<dbReference type="InterPro" id="IPR036875">
    <property type="entry name" value="Znf_CCHC_sf"/>
</dbReference>
<evidence type="ECO:0000259" key="4">
    <source>
        <dbReference type="PROSITE" id="PS50994"/>
    </source>
</evidence>
<dbReference type="Pfam" id="PF00098">
    <property type="entry name" value="zf-CCHC"/>
    <property type="match status" value="1"/>
</dbReference>
<dbReference type="Gene3D" id="4.10.60.10">
    <property type="entry name" value="Zinc finger, CCHC-type"/>
    <property type="match status" value="1"/>
</dbReference>
<dbReference type="InterPro" id="IPR005162">
    <property type="entry name" value="Retrotrans_gag_dom"/>
</dbReference>
<protein>
    <submittedName>
        <fullName evidence="5">Uncharacterized protein</fullName>
    </submittedName>
</protein>
<feature type="compositionally biased region" description="Basic and acidic residues" evidence="2">
    <location>
        <begin position="701"/>
        <end position="717"/>
    </location>
</feature>
<dbReference type="InterPro" id="IPR001878">
    <property type="entry name" value="Znf_CCHC"/>
</dbReference>
<dbReference type="Proteomes" id="UP001231189">
    <property type="component" value="Unassembled WGS sequence"/>
</dbReference>
<evidence type="ECO:0000256" key="1">
    <source>
        <dbReference type="PROSITE-ProRule" id="PRU00047"/>
    </source>
</evidence>
<reference evidence="5" key="1">
    <citation type="submission" date="2023-07" db="EMBL/GenBank/DDBJ databases">
        <title>A chromosome-level genome assembly of Lolium multiflorum.</title>
        <authorList>
            <person name="Chen Y."/>
            <person name="Copetti D."/>
            <person name="Kolliker R."/>
            <person name="Studer B."/>
        </authorList>
    </citation>
    <scope>NUCLEOTIDE SEQUENCE</scope>
    <source>
        <strain evidence="5">02402/16</strain>
        <tissue evidence="5">Leaf</tissue>
    </source>
</reference>
<dbReference type="InterPro" id="IPR012337">
    <property type="entry name" value="RNaseH-like_sf"/>
</dbReference>
<name>A0AAD8PI24_LOLMU</name>
<keyword evidence="1" id="KW-0862">Zinc</keyword>
<dbReference type="EMBL" id="JAUUTY010001199">
    <property type="protein sequence ID" value="KAK1561292.1"/>
    <property type="molecule type" value="Genomic_DNA"/>
</dbReference>
<dbReference type="PANTHER" id="PTHR35046:SF9">
    <property type="entry name" value="RNA-DIRECTED DNA POLYMERASE"/>
    <property type="match status" value="1"/>
</dbReference>
<feature type="region of interest" description="Disordered" evidence="2">
    <location>
        <begin position="1145"/>
        <end position="1164"/>
    </location>
</feature>
<feature type="compositionally biased region" description="Low complexity" evidence="2">
    <location>
        <begin position="1101"/>
        <end position="1112"/>
    </location>
</feature>
<gene>
    <name evidence="5" type="ORF">QYE76_007748</name>
</gene>
<dbReference type="PROSITE" id="PS50994">
    <property type="entry name" value="INTEGRASE"/>
    <property type="match status" value="1"/>
</dbReference>
<dbReference type="SMART" id="SM00343">
    <property type="entry name" value="ZnF_C2HC"/>
    <property type="match status" value="1"/>
</dbReference>
<feature type="region of interest" description="Disordered" evidence="2">
    <location>
        <begin position="701"/>
        <end position="748"/>
    </location>
</feature>
<dbReference type="Pfam" id="PF03732">
    <property type="entry name" value="Retrotrans_gag"/>
    <property type="match status" value="2"/>
</dbReference>
<comment type="caution">
    <text evidence="5">The sequence shown here is derived from an EMBL/GenBank/DDBJ whole genome shotgun (WGS) entry which is preliminary data.</text>
</comment>
<accession>A0AAD8PI24</accession>
<evidence type="ECO:0000313" key="6">
    <source>
        <dbReference type="Proteomes" id="UP001231189"/>
    </source>
</evidence>
<organism evidence="5 6">
    <name type="scientific">Lolium multiflorum</name>
    <name type="common">Italian ryegrass</name>
    <name type="synonym">Lolium perenne subsp. multiflorum</name>
    <dbReference type="NCBI Taxonomy" id="4521"/>
    <lineage>
        <taxon>Eukaryota</taxon>
        <taxon>Viridiplantae</taxon>
        <taxon>Streptophyta</taxon>
        <taxon>Embryophyta</taxon>
        <taxon>Tracheophyta</taxon>
        <taxon>Spermatophyta</taxon>
        <taxon>Magnoliopsida</taxon>
        <taxon>Liliopsida</taxon>
        <taxon>Poales</taxon>
        <taxon>Poaceae</taxon>
        <taxon>BOP clade</taxon>
        <taxon>Pooideae</taxon>
        <taxon>Poodae</taxon>
        <taxon>Poeae</taxon>
        <taxon>Poeae Chloroplast Group 2 (Poeae type)</taxon>
        <taxon>Loliodinae</taxon>
        <taxon>Loliinae</taxon>
        <taxon>Lolium</taxon>
    </lineage>
</organism>
<sequence length="1450" mass="164763">MEYYEGDSSASAEDMEDHVELDTDNGSACIGDMTDIELFYTDHDSPSMDNMVDHHSELDHDYDYDDMVEHHLDHDYDYDDMVEHYLEHDIDTMVEPSFDPTLNKTDGATMRVLTHMIIYIELVRWNNKSVPAMIAIDTLLRAQEGTTSKVPSHMNHHLGMPRIVINTRRLMIVVDYHHPMTTIDMHHHMTVADTSHLMFAIDQHLPRIFDDTPQDMHMTWECNTPQAHKLYFAQLDAQFANKTLQDTIIFKEWCKEMDKMTTMKPTLQDGVEKVENGMIPSTKVANGVENGEHGILPSPTEAHGVEMVEHGKFPSTTEAHGDEQVEPTPICLNDEMVPIPCEHESHLAYLSESDSELSDSHPICEIECFHLEDMSDTQSSMEDEFPIMEKMYMVHEDDDITPCLQEVKDVDHMEPTFSTTPTSYERDYKGPAASWWENLVAVHPPEKVFTWEEFKKKFRDAHVPESVVELKKREFDELHQNTAPIMQYVRDFNRLSRYAPEEVDTDEKRKKRFMKGMNPYMKMQLRLARTAEFQELIDSAITFEDDYRQVQEDRRKRARIEPRKCPIWLAGKGFGEVDTAAARSQERRIGVEEVGGEADPSVAAGEWIRWVDSQHDQGYAVEEYAGGEADQNGAMESGISSSASDLAYGESGGSDLADLAGQTPIWYQEETSIARGEEQLDMKTDVKMAVKLDMELDKKISHGRAREEREACARGEDDVQAGPELGQTGHQTGPAGSWPGRPKKDPSTPVTWMEYEALRDHLTRELRVTTETFDTEIQGVNLKVEEATTAINTVQTSMTTLQASMNTLTQAVQDIRTMVQQQPQQPLDEDGSVNGDNADAAAAQGMGRGVGRGLPRGVNRGFVEIGARRVPQQQDDGLGKPKFSIPRFEGTTDVEEYLTWELKIERLWRLHPDYTEDRKIKLASSEFDGYALRWWDALVQDREEDGELPIITWRTMKAAMRARFVPTNYLRSVFDKLTQLKQGVLTVDAYYMEMEMLMQRARVRESLEMTLQRFLNGLRFTIKGIVRHHKYATMNELLHHAREAESQLAEEAQQRGRATGAGRYTPRPPPSTAPSTRPTDVPSSSSKPVSNVSHTKKPVPAASGTGSSMSTARNRDMLCHTCGGKGHFKKDCPNRKVMIINDDNEYETGDDADPDAPEDDDYDSDSFDAYPSEAQTIVVSQRVLNVQPSASTQRCNLFQTKALVGPDKACKFMSYFWKTLWRKLGTKLLFSTTCHPQTDGQTEVVNRTLSQLLRSMIKKNLKEWEECLPHVEFAYNRAVHSTTELCPFEVVYGFKPITPLDLLPLPIHERVNMEASKRADFVKKIHVKTKELIEKKGKSNAARKNKKRKEMLFKPGDLVWVHFRKDRFPKLRKSKLKPRGAGPYKVLAKINDNAYSIDLPEDEFGVSNSFNVADLTPYDGEDLGASRSTPFEGGDDEGHPYLTTTSVITN</sequence>
<dbReference type="GO" id="GO:0008270">
    <property type="term" value="F:zinc ion binding"/>
    <property type="evidence" value="ECO:0007669"/>
    <property type="project" value="UniProtKB-KW"/>
</dbReference>
<keyword evidence="1" id="KW-0863">Zinc-finger</keyword>
<dbReference type="GO" id="GO:0015074">
    <property type="term" value="P:DNA integration"/>
    <property type="evidence" value="ECO:0007669"/>
    <property type="project" value="InterPro"/>
</dbReference>
<dbReference type="Pfam" id="PF24626">
    <property type="entry name" value="SH3_Tf2-1"/>
    <property type="match status" value="1"/>
</dbReference>
<dbReference type="PANTHER" id="PTHR35046">
    <property type="entry name" value="ZINC KNUCKLE (CCHC-TYPE) FAMILY PROTEIN"/>
    <property type="match status" value="1"/>
</dbReference>
<evidence type="ECO:0000313" key="5">
    <source>
        <dbReference type="EMBL" id="KAK1561292.1"/>
    </source>
</evidence>
<feature type="domain" description="Integrase catalytic" evidence="4">
    <location>
        <begin position="1129"/>
        <end position="1295"/>
    </location>
</feature>
<keyword evidence="1" id="KW-0479">Metal-binding</keyword>
<dbReference type="InterPro" id="IPR036397">
    <property type="entry name" value="RNaseH_sf"/>
</dbReference>
<dbReference type="SUPFAM" id="SSF53098">
    <property type="entry name" value="Ribonuclease H-like"/>
    <property type="match status" value="1"/>
</dbReference>
<dbReference type="GO" id="GO:0003676">
    <property type="term" value="F:nucleic acid binding"/>
    <property type="evidence" value="ECO:0007669"/>
    <property type="project" value="InterPro"/>
</dbReference>
<dbReference type="InterPro" id="IPR001584">
    <property type="entry name" value="Integrase_cat-core"/>
</dbReference>
<dbReference type="InterPro" id="IPR056924">
    <property type="entry name" value="SH3_Tf2-1"/>
</dbReference>
<feature type="region of interest" description="Disordered" evidence="2">
    <location>
        <begin position="1421"/>
        <end position="1450"/>
    </location>
</feature>
<keyword evidence="6" id="KW-1185">Reference proteome</keyword>
<dbReference type="SUPFAM" id="SSF57756">
    <property type="entry name" value="Retrovirus zinc finger-like domains"/>
    <property type="match status" value="1"/>
</dbReference>
<dbReference type="PROSITE" id="PS50158">
    <property type="entry name" value="ZF_CCHC"/>
    <property type="match status" value="1"/>
</dbReference>
<dbReference type="Gene3D" id="3.30.420.10">
    <property type="entry name" value="Ribonuclease H-like superfamily/Ribonuclease H"/>
    <property type="match status" value="1"/>
</dbReference>
<feature type="region of interest" description="Disordered" evidence="2">
    <location>
        <begin position="1044"/>
        <end position="1112"/>
    </location>
</feature>
<evidence type="ECO:0000256" key="2">
    <source>
        <dbReference type="SAM" id="MobiDB-lite"/>
    </source>
</evidence>
<feature type="compositionally biased region" description="Low complexity" evidence="2">
    <location>
        <begin position="1073"/>
        <end position="1093"/>
    </location>
</feature>
<feature type="domain" description="CCHC-type" evidence="3">
    <location>
        <begin position="1119"/>
        <end position="1134"/>
    </location>
</feature>
<proteinExistence type="predicted"/>
<evidence type="ECO:0000259" key="3">
    <source>
        <dbReference type="PROSITE" id="PS50158"/>
    </source>
</evidence>